<name>A0AAE1N4X3_9FABA</name>
<keyword evidence="2" id="KW-1133">Transmembrane helix</keyword>
<evidence type="ECO:0000256" key="1">
    <source>
        <dbReference type="SAM" id="MobiDB-lite"/>
    </source>
</evidence>
<accession>A0AAE1N4X3</accession>
<reference evidence="4" key="1">
    <citation type="submission" date="2023-10" db="EMBL/GenBank/DDBJ databases">
        <title>Chromosome-level genome of the transformable northern wattle, Acacia crassicarpa.</title>
        <authorList>
            <person name="Massaro I."/>
            <person name="Sinha N.R."/>
            <person name="Poethig S."/>
            <person name="Leichty A.R."/>
        </authorList>
    </citation>
    <scope>NUCLEOTIDE SEQUENCE</scope>
    <source>
        <strain evidence="4">Acra3RX</strain>
        <tissue evidence="4">Leaf</tissue>
    </source>
</reference>
<comment type="caution">
    <text evidence="4">The sequence shown here is derived from an EMBL/GenBank/DDBJ whole genome shotgun (WGS) entry which is preliminary data.</text>
</comment>
<evidence type="ECO:0000256" key="2">
    <source>
        <dbReference type="SAM" id="Phobius"/>
    </source>
</evidence>
<gene>
    <name evidence="4" type="ORF">QN277_000294</name>
</gene>
<dbReference type="InterPro" id="IPR025520">
    <property type="entry name" value="DUF4408"/>
</dbReference>
<dbReference type="Pfam" id="PF05553">
    <property type="entry name" value="DUF761"/>
    <property type="match status" value="1"/>
</dbReference>
<dbReference type="Proteomes" id="UP001293593">
    <property type="component" value="Unassembled WGS sequence"/>
</dbReference>
<evidence type="ECO:0000313" key="5">
    <source>
        <dbReference type="Proteomes" id="UP001293593"/>
    </source>
</evidence>
<dbReference type="InterPro" id="IPR008480">
    <property type="entry name" value="DUF761_pln"/>
</dbReference>
<evidence type="ECO:0000313" key="4">
    <source>
        <dbReference type="EMBL" id="KAK4283333.1"/>
    </source>
</evidence>
<protein>
    <recommendedName>
        <fullName evidence="3">DUF4408 domain-containing protein</fullName>
    </recommendedName>
</protein>
<feature type="transmembrane region" description="Helical" evidence="2">
    <location>
        <begin position="24"/>
        <end position="49"/>
    </location>
</feature>
<dbReference type="PANTHER" id="PTHR33098:SF114">
    <property type="entry name" value="DUF4408 DOMAIN-CONTAINING PROTEIN"/>
    <property type="match status" value="1"/>
</dbReference>
<dbReference type="Pfam" id="PF14364">
    <property type="entry name" value="DUF4408"/>
    <property type="match status" value="1"/>
</dbReference>
<feature type="region of interest" description="Disordered" evidence="1">
    <location>
        <begin position="115"/>
        <end position="176"/>
    </location>
</feature>
<dbReference type="EMBL" id="JAWXYG010000001">
    <property type="protein sequence ID" value="KAK4283333.1"/>
    <property type="molecule type" value="Genomic_DNA"/>
</dbReference>
<proteinExistence type="predicted"/>
<feature type="compositionally biased region" description="Polar residues" evidence="1">
    <location>
        <begin position="122"/>
        <end position="132"/>
    </location>
</feature>
<feature type="transmembrane region" description="Helical" evidence="2">
    <location>
        <begin position="69"/>
        <end position="87"/>
    </location>
</feature>
<dbReference type="PANTHER" id="PTHR33098">
    <property type="entry name" value="COTTON FIBER (DUF761)"/>
    <property type="match status" value="1"/>
</dbReference>
<organism evidence="4 5">
    <name type="scientific">Acacia crassicarpa</name>
    <name type="common">northern wattle</name>
    <dbReference type="NCBI Taxonomy" id="499986"/>
    <lineage>
        <taxon>Eukaryota</taxon>
        <taxon>Viridiplantae</taxon>
        <taxon>Streptophyta</taxon>
        <taxon>Embryophyta</taxon>
        <taxon>Tracheophyta</taxon>
        <taxon>Spermatophyta</taxon>
        <taxon>Magnoliopsida</taxon>
        <taxon>eudicotyledons</taxon>
        <taxon>Gunneridae</taxon>
        <taxon>Pentapetalae</taxon>
        <taxon>rosids</taxon>
        <taxon>fabids</taxon>
        <taxon>Fabales</taxon>
        <taxon>Fabaceae</taxon>
        <taxon>Caesalpinioideae</taxon>
        <taxon>mimosoid clade</taxon>
        <taxon>Acacieae</taxon>
        <taxon>Acacia</taxon>
    </lineage>
</organism>
<keyword evidence="2" id="KW-0812">Transmembrane</keyword>
<sequence length="296" mass="33625">MDLFVNPSLLKSNRFETAIWASKLVLMSMGILSTLVLFKVAVIPFTFNLVVSILPRLWVSARTLLSPPFVYVIVNFIIITIVASSNFHHKNLPYSDSPPDDLTPKHTTRISTAITEHDVSDTTHQSVPEIQSNNEVNERKEEDDDEETEFKDAVFSPVDPSPAKNVSNEFSPDSDDSLDGMWRTIMEGQGKTVTPVLKKSDTWTATIRKAEPLLIQDDGKAEDDGDNGDPAAWAKKELRKSETFNDTTSLRREKSMSPEELYKRAEAFIKNFNHQMRLQRMESYQRFRELINGISK</sequence>
<dbReference type="AlphaFoldDB" id="A0AAE1N4X3"/>
<feature type="domain" description="DUF4408" evidence="3">
    <location>
        <begin position="55"/>
        <end position="87"/>
    </location>
</feature>
<keyword evidence="2" id="KW-0472">Membrane</keyword>
<evidence type="ECO:0000259" key="3">
    <source>
        <dbReference type="Pfam" id="PF14364"/>
    </source>
</evidence>
<keyword evidence="5" id="KW-1185">Reference proteome</keyword>